<reference evidence="6 7" key="1">
    <citation type="submission" date="2018-10" db="EMBL/GenBank/DDBJ databases">
        <title>Genomic Encyclopedia of Type Strains, Phase IV (KMG-IV): sequencing the most valuable type-strain genomes for metagenomic binning, comparative biology and taxonomic classification.</title>
        <authorList>
            <person name="Goeker M."/>
        </authorList>
    </citation>
    <scope>NUCLEOTIDE SEQUENCE [LARGE SCALE GENOMIC DNA]</scope>
    <source>
        <strain evidence="6 7">DSM 12769</strain>
    </source>
</reference>
<protein>
    <recommendedName>
        <fullName evidence="4">Ribosomal protein uL3 glutamine methyltransferase</fullName>
        <shortName evidence="4">uL3 MTase</shortName>
        <ecNumber evidence="4">2.1.1.298</ecNumber>
    </recommendedName>
    <alternativeName>
        <fullName evidence="4">N5-glutamine methyltransferase PrmB</fullName>
    </alternativeName>
</protein>
<dbReference type="InterPro" id="IPR007848">
    <property type="entry name" value="Small_mtfrase_dom"/>
</dbReference>
<feature type="domain" description="Methyltransferase small" evidence="5">
    <location>
        <begin position="132"/>
        <end position="216"/>
    </location>
</feature>
<dbReference type="NCBIfam" id="TIGR03533">
    <property type="entry name" value="L3_gln_methyl"/>
    <property type="match status" value="1"/>
</dbReference>
<organism evidence="6 7">
    <name type="scientific">Alkalispirillum mobile</name>
    <dbReference type="NCBI Taxonomy" id="85925"/>
    <lineage>
        <taxon>Bacteria</taxon>
        <taxon>Pseudomonadati</taxon>
        <taxon>Pseudomonadota</taxon>
        <taxon>Gammaproteobacteria</taxon>
        <taxon>Chromatiales</taxon>
        <taxon>Ectothiorhodospiraceae</taxon>
        <taxon>Alkalispirillum</taxon>
    </lineage>
</organism>
<keyword evidence="1 4" id="KW-0489">Methyltransferase</keyword>
<dbReference type="PROSITE" id="PS00092">
    <property type="entry name" value="N6_MTASE"/>
    <property type="match status" value="1"/>
</dbReference>
<dbReference type="InterPro" id="IPR017127">
    <property type="entry name" value="Ribosome_uL3_MTase"/>
</dbReference>
<evidence type="ECO:0000313" key="7">
    <source>
        <dbReference type="Proteomes" id="UP000275461"/>
    </source>
</evidence>
<dbReference type="SUPFAM" id="SSF53335">
    <property type="entry name" value="S-adenosyl-L-methionine-dependent methyltransferases"/>
    <property type="match status" value="1"/>
</dbReference>
<gene>
    <name evidence="4" type="primary">prmB</name>
    <name evidence="6" type="ORF">DFR31_1744</name>
</gene>
<dbReference type="PANTHER" id="PTHR47806">
    <property type="entry name" value="50S RIBOSOMAL PROTEIN L3 GLUTAMINE METHYLTRANSFERASE"/>
    <property type="match status" value="1"/>
</dbReference>
<dbReference type="InterPro" id="IPR002052">
    <property type="entry name" value="DNA_methylase_N6_adenine_CS"/>
</dbReference>
<keyword evidence="6" id="KW-0687">Ribonucleoprotein</keyword>
<dbReference type="EMBL" id="RCDA01000002">
    <property type="protein sequence ID" value="RLK48637.1"/>
    <property type="molecule type" value="Genomic_DNA"/>
</dbReference>
<keyword evidence="6" id="KW-0689">Ribosomal protein</keyword>
<proteinExistence type="inferred from homology"/>
<dbReference type="HAMAP" id="MF_02125">
    <property type="entry name" value="L3_methyltr_PrmB"/>
    <property type="match status" value="1"/>
</dbReference>
<dbReference type="Proteomes" id="UP000275461">
    <property type="component" value="Unassembled WGS sequence"/>
</dbReference>
<dbReference type="GO" id="GO:0032259">
    <property type="term" value="P:methylation"/>
    <property type="evidence" value="ECO:0007669"/>
    <property type="project" value="UniProtKB-KW"/>
</dbReference>
<evidence type="ECO:0000256" key="3">
    <source>
        <dbReference type="ARBA" id="ARBA00022691"/>
    </source>
</evidence>
<comment type="catalytic activity">
    <reaction evidence="4">
        <text>L-glutaminyl-[ribosomal protein uL3] + S-adenosyl-L-methionine = N(5)-methyl-L-glutaminyl-[ribosomal protein uL3] + S-adenosyl-L-homocysteine + H(+)</text>
        <dbReference type="Rhea" id="RHEA:45020"/>
        <dbReference type="Rhea" id="RHEA-COMP:11063"/>
        <dbReference type="Rhea" id="RHEA-COMP:11064"/>
        <dbReference type="ChEBI" id="CHEBI:15378"/>
        <dbReference type="ChEBI" id="CHEBI:30011"/>
        <dbReference type="ChEBI" id="CHEBI:57856"/>
        <dbReference type="ChEBI" id="CHEBI:59789"/>
        <dbReference type="ChEBI" id="CHEBI:61891"/>
        <dbReference type="EC" id="2.1.1.298"/>
    </reaction>
</comment>
<dbReference type="AlphaFoldDB" id="A0A498C0R5"/>
<dbReference type="InterPro" id="IPR004556">
    <property type="entry name" value="HemK-like"/>
</dbReference>
<sequence length="310" mass="34592">MDNLQNVPPELETLRDFVRYSASRFNEGGLFFGHGTDNALDEAAALVLHTLRLPPDLPAAWWDSRLTASERQAIMARVRRRIEERLPLPYLTHEAWFAGLPFYVDRRVLVPRSPLAEYIQRGFEPWLVGDDVRRVVDVGTGGGCIAIACAYAFPEAKVDAVDISRDALDVAAINIQRHHLEERVSLVPSDLLDGLPRENRYDLIISNPPYVDARDMSELAPEFRHEPRLGLEAGQDGLDLVRRLLARAGDFLTEEGILVVEVGNSAPALEAAYPTVPFLWLEFEHGGDGVFLLTADQLREHADALALPES</sequence>
<dbReference type="GO" id="GO:0003676">
    <property type="term" value="F:nucleic acid binding"/>
    <property type="evidence" value="ECO:0007669"/>
    <property type="project" value="InterPro"/>
</dbReference>
<dbReference type="NCBIfam" id="TIGR00536">
    <property type="entry name" value="hemK_fam"/>
    <property type="match status" value="1"/>
</dbReference>
<comment type="function">
    <text evidence="4">Methylates ribosomal protein uL3 on a specific glutamine residue.</text>
</comment>
<dbReference type="InterPro" id="IPR029063">
    <property type="entry name" value="SAM-dependent_MTases_sf"/>
</dbReference>
<dbReference type="GO" id="GO:0036009">
    <property type="term" value="F:protein-glutamine N-methyltransferase activity"/>
    <property type="evidence" value="ECO:0007669"/>
    <property type="project" value="UniProtKB-UniRule"/>
</dbReference>
<name>A0A498C0R5_9GAMM</name>
<dbReference type="EC" id="2.1.1.298" evidence="4"/>
<accession>A0A498C0R5</accession>
<dbReference type="GO" id="GO:0005829">
    <property type="term" value="C:cytosol"/>
    <property type="evidence" value="ECO:0007669"/>
    <property type="project" value="TreeGrafter"/>
</dbReference>
<evidence type="ECO:0000259" key="5">
    <source>
        <dbReference type="Pfam" id="PF05175"/>
    </source>
</evidence>
<dbReference type="PANTHER" id="PTHR47806:SF1">
    <property type="entry name" value="RIBOSOMAL PROTEIN UL3 GLUTAMINE METHYLTRANSFERASE"/>
    <property type="match status" value="1"/>
</dbReference>
<comment type="similarity">
    <text evidence="4">Belongs to the protein N5-glutamine methyltransferase family. PrmB subfamily.</text>
</comment>
<dbReference type="RefSeq" id="WP_121442286.1">
    <property type="nucleotide sequence ID" value="NZ_RCDA01000002.1"/>
</dbReference>
<keyword evidence="7" id="KW-1185">Reference proteome</keyword>
<dbReference type="GO" id="GO:0005840">
    <property type="term" value="C:ribosome"/>
    <property type="evidence" value="ECO:0007669"/>
    <property type="project" value="UniProtKB-KW"/>
</dbReference>
<keyword evidence="2 4" id="KW-0808">Transferase</keyword>
<evidence type="ECO:0000256" key="4">
    <source>
        <dbReference type="HAMAP-Rule" id="MF_02125"/>
    </source>
</evidence>
<dbReference type="Pfam" id="PF05175">
    <property type="entry name" value="MTS"/>
    <property type="match status" value="1"/>
</dbReference>
<evidence type="ECO:0000313" key="6">
    <source>
        <dbReference type="EMBL" id="RLK48637.1"/>
    </source>
</evidence>
<dbReference type="OrthoDB" id="9800643at2"/>
<keyword evidence="3 4" id="KW-0949">S-adenosyl-L-methionine</keyword>
<dbReference type="CDD" id="cd02440">
    <property type="entry name" value="AdoMet_MTases"/>
    <property type="match status" value="1"/>
</dbReference>
<comment type="caution">
    <text evidence="6">The sequence shown here is derived from an EMBL/GenBank/DDBJ whole genome shotgun (WGS) entry which is preliminary data.</text>
</comment>
<dbReference type="Gene3D" id="3.40.50.150">
    <property type="entry name" value="Vaccinia Virus protein VP39"/>
    <property type="match status" value="1"/>
</dbReference>
<evidence type="ECO:0000256" key="1">
    <source>
        <dbReference type="ARBA" id="ARBA00022603"/>
    </source>
</evidence>
<evidence type="ECO:0000256" key="2">
    <source>
        <dbReference type="ARBA" id="ARBA00022679"/>
    </source>
</evidence>
<dbReference type="PIRSF" id="PIRSF037167">
    <property type="entry name" value="Mtase_YfcB_prd"/>
    <property type="match status" value="1"/>
</dbReference>
<dbReference type="Gene3D" id="1.10.8.10">
    <property type="entry name" value="DNA helicase RuvA subunit, C-terminal domain"/>
    <property type="match status" value="1"/>
</dbReference>